<dbReference type="PROSITE" id="PS51903">
    <property type="entry name" value="CLP_R"/>
    <property type="match status" value="1"/>
</dbReference>
<dbReference type="SUPFAM" id="SSF81923">
    <property type="entry name" value="Double Clp-N motif"/>
    <property type="match status" value="1"/>
</dbReference>
<accession>A0ABR6MQL5</accession>
<reference evidence="3 4" key="1">
    <citation type="submission" date="2020-08" db="EMBL/GenBank/DDBJ databases">
        <title>Genomic Encyclopedia of Type Strains, Phase IV (KMG-IV): sequencing the most valuable type-strain genomes for metagenomic binning, comparative biology and taxonomic classification.</title>
        <authorList>
            <person name="Goeker M."/>
        </authorList>
    </citation>
    <scope>NUCLEOTIDE SEQUENCE [LARGE SCALE GENOMIC DNA]</scope>
    <source>
        <strain evidence="3 4">DSM 105434</strain>
    </source>
</reference>
<dbReference type="Pfam" id="PF02861">
    <property type="entry name" value="Clp_N"/>
    <property type="match status" value="1"/>
</dbReference>
<name>A0ABR6MQL5_9DEIO</name>
<dbReference type="GO" id="GO:0006508">
    <property type="term" value="P:proteolysis"/>
    <property type="evidence" value="ECO:0007669"/>
    <property type="project" value="UniProtKB-KW"/>
</dbReference>
<keyword evidence="3" id="KW-0645">Protease</keyword>
<keyword evidence="3" id="KW-0378">Hydrolase</keyword>
<gene>
    <name evidence="3" type="ORF">HNQ10_000374</name>
</gene>
<dbReference type="GO" id="GO:0005524">
    <property type="term" value="F:ATP binding"/>
    <property type="evidence" value="ECO:0007669"/>
    <property type="project" value="UniProtKB-KW"/>
</dbReference>
<evidence type="ECO:0000313" key="3">
    <source>
        <dbReference type="EMBL" id="MBB5293561.1"/>
    </source>
</evidence>
<evidence type="ECO:0000259" key="2">
    <source>
        <dbReference type="PROSITE" id="PS51903"/>
    </source>
</evidence>
<keyword evidence="1" id="KW-0677">Repeat</keyword>
<evidence type="ECO:0000313" key="4">
    <source>
        <dbReference type="Proteomes" id="UP000536909"/>
    </source>
</evidence>
<proteinExistence type="predicted"/>
<dbReference type="InterPro" id="IPR036628">
    <property type="entry name" value="Clp_N_dom_sf"/>
</dbReference>
<dbReference type="GO" id="GO:0008233">
    <property type="term" value="F:peptidase activity"/>
    <property type="evidence" value="ECO:0007669"/>
    <property type="project" value="UniProtKB-KW"/>
</dbReference>
<dbReference type="Proteomes" id="UP000536909">
    <property type="component" value="Unassembled WGS sequence"/>
</dbReference>
<sequence>MNLYDDAARLTFHYAREEANALGHAQVGPEHLLLGLMRAEGGGRDVLTALGADLDRMRQQVREFSPLGKSSSPQGNSVRLETPSITPLGRRVMEIASQEARALGVSVTSTPHILLGIVRAQHPVAQRVLASLQADPEVIMERARAAAPPSSAETRRQAQERAAQVQALRHLLEETLQRDGTPPAGMTEDELVALILGGGDESLVSLFEDVVYRWLTEDRLSGNRKHAVLLHLIHHAMQRRG</sequence>
<dbReference type="InterPro" id="IPR004176">
    <property type="entry name" value="Clp_R_N"/>
</dbReference>
<dbReference type="RefSeq" id="WP_129117243.1">
    <property type="nucleotide sequence ID" value="NZ_BSUI01000012.1"/>
</dbReference>
<feature type="domain" description="Clp R" evidence="2">
    <location>
        <begin position="1"/>
        <end position="149"/>
    </location>
</feature>
<evidence type="ECO:0000256" key="1">
    <source>
        <dbReference type="PROSITE-ProRule" id="PRU01251"/>
    </source>
</evidence>
<keyword evidence="4" id="KW-1185">Reference proteome</keyword>
<dbReference type="Gene3D" id="1.10.1780.10">
    <property type="entry name" value="Clp, N-terminal domain"/>
    <property type="match status" value="1"/>
</dbReference>
<organism evidence="3 4">
    <name type="scientific">Deinococcus metallilatus</name>
    <dbReference type="NCBI Taxonomy" id="1211322"/>
    <lineage>
        <taxon>Bacteria</taxon>
        <taxon>Thermotogati</taxon>
        <taxon>Deinococcota</taxon>
        <taxon>Deinococci</taxon>
        <taxon>Deinococcales</taxon>
        <taxon>Deinococcaceae</taxon>
        <taxon>Deinococcus</taxon>
    </lineage>
</organism>
<keyword evidence="3" id="KW-0547">Nucleotide-binding</keyword>
<keyword evidence="3" id="KW-0067">ATP-binding</keyword>
<dbReference type="EMBL" id="JACHFV010000001">
    <property type="protein sequence ID" value="MBB5293561.1"/>
    <property type="molecule type" value="Genomic_DNA"/>
</dbReference>
<comment type="caution">
    <text evidence="3">The sequence shown here is derived from an EMBL/GenBank/DDBJ whole genome shotgun (WGS) entry which is preliminary data.</text>
</comment>
<protein>
    <submittedName>
        <fullName evidence="3">ATP-dependent Clp protease ATP-binding subunit ClpA</fullName>
    </submittedName>
</protein>